<evidence type="ECO:0000313" key="10">
    <source>
        <dbReference type="EMBL" id="MFC7362577.1"/>
    </source>
</evidence>
<feature type="domain" description="RNA polymerase sigma-70 region 2" evidence="7">
    <location>
        <begin position="24"/>
        <end position="88"/>
    </location>
</feature>
<keyword evidence="11" id="KW-1185">Reference proteome</keyword>
<dbReference type="EC" id="2.7.7.6" evidence="10"/>
<keyword evidence="10" id="KW-0808">Transferase</keyword>
<evidence type="ECO:0000256" key="5">
    <source>
        <dbReference type="ARBA" id="ARBA00023163"/>
    </source>
</evidence>
<dbReference type="CDD" id="cd06171">
    <property type="entry name" value="Sigma70_r4"/>
    <property type="match status" value="1"/>
</dbReference>
<protein>
    <submittedName>
        <fullName evidence="10">RNA polymerase subunit sigma-70</fullName>
        <ecNumber evidence="10">2.7.7.6</ecNumber>
    </submittedName>
</protein>
<dbReference type="Pfam" id="PF12680">
    <property type="entry name" value="SnoaL_2"/>
    <property type="match status" value="1"/>
</dbReference>
<evidence type="ECO:0000256" key="2">
    <source>
        <dbReference type="ARBA" id="ARBA00011344"/>
    </source>
</evidence>
<name>A0ABW2N981_9ACTN</name>
<evidence type="ECO:0000256" key="3">
    <source>
        <dbReference type="ARBA" id="ARBA00023015"/>
    </source>
</evidence>
<dbReference type="InterPro" id="IPR013324">
    <property type="entry name" value="RNA_pol_sigma_r3/r4-like"/>
</dbReference>
<gene>
    <name evidence="10" type="ORF">ACFQO6_20075</name>
</gene>
<dbReference type="Gene3D" id="1.10.1740.10">
    <property type="match status" value="1"/>
</dbReference>
<dbReference type="InterPro" id="IPR036388">
    <property type="entry name" value="WH-like_DNA-bd_sf"/>
</dbReference>
<comment type="caution">
    <text evidence="10">The sequence shown here is derived from an EMBL/GenBank/DDBJ whole genome shotgun (WGS) entry which is preliminary data.</text>
</comment>
<keyword evidence="5" id="KW-0804">Transcription</keyword>
<keyword evidence="3" id="KW-0805">Transcription regulation</keyword>
<dbReference type="InterPro" id="IPR037401">
    <property type="entry name" value="SnoaL-like"/>
</dbReference>
<dbReference type="SUPFAM" id="SSF88659">
    <property type="entry name" value="Sigma3 and sigma4 domains of RNA polymerase sigma factors"/>
    <property type="match status" value="1"/>
</dbReference>
<dbReference type="PANTHER" id="PTHR43133">
    <property type="entry name" value="RNA POLYMERASE ECF-TYPE SIGMA FACTO"/>
    <property type="match status" value="1"/>
</dbReference>
<dbReference type="NCBIfam" id="NF006089">
    <property type="entry name" value="PRK08241.1"/>
    <property type="match status" value="1"/>
</dbReference>
<keyword evidence="4" id="KW-0731">Sigma factor</keyword>
<dbReference type="PANTHER" id="PTHR43133:SF65">
    <property type="entry name" value="ECF RNA POLYMERASE SIGMA FACTOR SIGG"/>
    <property type="match status" value="1"/>
</dbReference>
<evidence type="ECO:0000256" key="4">
    <source>
        <dbReference type="ARBA" id="ARBA00023082"/>
    </source>
</evidence>
<evidence type="ECO:0000256" key="6">
    <source>
        <dbReference type="SAM" id="MobiDB-lite"/>
    </source>
</evidence>
<dbReference type="NCBIfam" id="TIGR02937">
    <property type="entry name" value="sigma70-ECF"/>
    <property type="match status" value="1"/>
</dbReference>
<evidence type="ECO:0000259" key="7">
    <source>
        <dbReference type="Pfam" id="PF04542"/>
    </source>
</evidence>
<dbReference type="Gene3D" id="3.10.450.50">
    <property type="match status" value="1"/>
</dbReference>
<reference evidence="11" key="1">
    <citation type="journal article" date="2019" name="Int. J. Syst. Evol. Microbiol.">
        <title>The Global Catalogue of Microorganisms (GCM) 10K type strain sequencing project: providing services to taxonomists for standard genome sequencing and annotation.</title>
        <authorList>
            <consortium name="The Broad Institute Genomics Platform"/>
            <consortium name="The Broad Institute Genome Sequencing Center for Infectious Disease"/>
            <person name="Wu L."/>
            <person name="Ma J."/>
        </authorList>
    </citation>
    <scope>NUCLEOTIDE SEQUENCE [LARGE SCALE GENOMIC DNA]</scope>
    <source>
        <strain evidence="11">FCH27</strain>
    </source>
</reference>
<organism evidence="10 11">
    <name type="scientific">Nocardioides astragali</name>
    <dbReference type="NCBI Taxonomy" id="1776736"/>
    <lineage>
        <taxon>Bacteria</taxon>
        <taxon>Bacillati</taxon>
        <taxon>Actinomycetota</taxon>
        <taxon>Actinomycetes</taxon>
        <taxon>Propionibacteriales</taxon>
        <taxon>Nocardioidaceae</taxon>
        <taxon>Nocardioides</taxon>
    </lineage>
</organism>
<accession>A0ABW2N981</accession>
<evidence type="ECO:0000256" key="1">
    <source>
        <dbReference type="ARBA" id="ARBA00010641"/>
    </source>
</evidence>
<comment type="subunit">
    <text evidence="2">Interacts transiently with the RNA polymerase catalytic core formed by RpoA, RpoB, RpoC and RpoZ (2 alpha, 1 beta, 1 beta' and 1 omega subunit) to form the RNA polymerase holoenzyme that can initiate transcription.</text>
</comment>
<dbReference type="InterPro" id="IPR013325">
    <property type="entry name" value="RNA_pol_sigma_r2"/>
</dbReference>
<sequence length="359" mass="39759">MSEAMLDRARAGDEQAFRELSDLYRKELQLHCYRILGSLADAEDMLQETLLAAWRHLPDAAGADSLRAWLYRIATNRCLNALRAKRRRPPEPTPPFDPTEPSRRTEITWLEPYPDAMLPAIHETAPGPEDAYDAREAVQLAFIASLQRLPPRQCAIVVLRDVLGFSLAEVADMLGTTDTAVKGALQRARATVKRDAPPDPGGLSATSASASERELGRRFAEAFLDDDIDAVIALLTDSAWLAMPPAPHEYHGAAAITGFLRAYLSWRGQRGHRLVRTGANTQPAFGYYIARPDEDTADASGIIVLTVVGDRIQGVTWFLDADLHPRFDLPQTVTFDLPEISWAPGAGAARTIRRRRCRR</sequence>
<dbReference type="InterPro" id="IPR032710">
    <property type="entry name" value="NTF2-like_dom_sf"/>
</dbReference>
<dbReference type="Gene3D" id="1.10.10.10">
    <property type="entry name" value="Winged helix-like DNA-binding domain superfamily/Winged helix DNA-binding domain"/>
    <property type="match status" value="1"/>
</dbReference>
<dbReference type="NCBIfam" id="TIGR02960">
    <property type="entry name" value="SigX5"/>
    <property type="match status" value="1"/>
</dbReference>
<comment type="similarity">
    <text evidence="1">Belongs to the sigma-70 factor family. ECF subfamily.</text>
</comment>
<dbReference type="InterPro" id="IPR039425">
    <property type="entry name" value="RNA_pol_sigma-70-like"/>
</dbReference>
<dbReference type="InterPro" id="IPR014284">
    <property type="entry name" value="RNA_pol_sigma-70_dom"/>
</dbReference>
<keyword evidence="10" id="KW-0548">Nucleotidyltransferase</keyword>
<dbReference type="Pfam" id="PF04542">
    <property type="entry name" value="Sigma70_r2"/>
    <property type="match status" value="1"/>
</dbReference>
<feature type="region of interest" description="Disordered" evidence="6">
    <location>
        <begin position="84"/>
        <end position="103"/>
    </location>
</feature>
<dbReference type="EMBL" id="JBHTCH010000025">
    <property type="protein sequence ID" value="MFC7362577.1"/>
    <property type="molecule type" value="Genomic_DNA"/>
</dbReference>
<proteinExistence type="inferred from homology"/>
<dbReference type="InterPro" id="IPR007627">
    <property type="entry name" value="RNA_pol_sigma70_r2"/>
</dbReference>
<evidence type="ECO:0000259" key="9">
    <source>
        <dbReference type="Pfam" id="PF12680"/>
    </source>
</evidence>
<dbReference type="GO" id="GO:0003899">
    <property type="term" value="F:DNA-directed RNA polymerase activity"/>
    <property type="evidence" value="ECO:0007669"/>
    <property type="project" value="UniProtKB-EC"/>
</dbReference>
<feature type="domain" description="SnoaL-like" evidence="9">
    <location>
        <begin position="217"/>
        <end position="312"/>
    </location>
</feature>
<feature type="region of interest" description="Disordered" evidence="6">
    <location>
        <begin position="190"/>
        <end position="210"/>
    </location>
</feature>
<dbReference type="InterPro" id="IPR013249">
    <property type="entry name" value="RNA_pol_sigma70_r4_t2"/>
</dbReference>
<evidence type="ECO:0000259" key="8">
    <source>
        <dbReference type="Pfam" id="PF08281"/>
    </source>
</evidence>
<dbReference type="Proteomes" id="UP001596524">
    <property type="component" value="Unassembled WGS sequence"/>
</dbReference>
<evidence type="ECO:0000313" key="11">
    <source>
        <dbReference type="Proteomes" id="UP001596524"/>
    </source>
</evidence>
<dbReference type="SUPFAM" id="SSF88946">
    <property type="entry name" value="Sigma2 domain of RNA polymerase sigma factors"/>
    <property type="match status" value="1"/>
</dbReference>
<dbReference type="Pfam" id="PF08281">
    <property type="entry name" value="Sigma70_r4_2"/>
    <property type="match status" value="1"/>
</dbReference>
<dbReference type="RefSeq" id="WP_255889002.1">
    <property type="nucleotide sequence ID" value="NZ_JAFMZM010000001.1"/>
</dbReference>
<feature type="domain" description="RNA polymerase sigma factor 70 region 4 type 2" evidence="8">
    <location>
        <begin position="141"/>
        <end position="191"/>
    </location>
</feature>
<dbReference type="InterPro" id="IPR014305">
    <property type="entry name" value="RNA_pol_sigma-G_actinobac"/>
</dbReference>
<dbReference type="SUPFAM" id="SSF54427">
    <property type="entry name" value="NTF2-like"/>
    <property type="match status" value="1"/>
</dbReference>